<evidence type="ECO:0000259" key="1">
    <source>
        <dbReference type="Pfam" id="PF04149"/>
    </source>
</evidence>
<name>A0ABW0XPW6_9ACTN</name>
<dbReference type="Proteomes" id="UP001596183">
    <property type="component" value="Unassembled WGS sequence"/>
</dbReference>
<proteinExistence type="predicted"/>
<organism evidence="2 3">
    <name type="scientific">Streptomyces incanus</name>
    <dbReference type="NCBI Taxonomy" id="887453"/>
    <lineage>
        <taxon>Bacteria</taxon>
        <taxon>Bacillati</taxon>
        <taxon>Actinomycetota</taxon>
        <taxon>Actinomycetes</taxon>
        <taxon>Kitasatosporales</taxon>
        <taxon>Streptomycetaceae</taxon>
        <taxon>Streptomyces</taxon>
    </lineage>
</organism>
<evidence type="ECO:0000313" key="3">
    <source>
        <dbReference type="Proteomes" id="UP001596183"/>
    </source>
</evidence>
<dbReference type="Pfam" id="PF04149">
    <property type="entry name" value="DUF397"/>
    <property type="match status" value="1"/>
</dbReference>
<evidence type="ECO:0000313" key="2">
    <source>
        <dbReference type="EMBL" id="MFC5672612.1"/>
    </source>
</evidence>
<sequence length="76" mass="7837">MKHVMNAAGDLGTEGWRKPWSGSNNGNCVEVKKLGGGRVALRQSTDPDGPALICTTAAIAELVRAAKSGAVDFLVA</sequence>
<keyword evidence="3" id="KW-1185">Reference proteome</keyword>
<gene>
    <name evidence="2" type="ORF">ACFP2V_21580</name>
</gene>
<dbReference type="InterPro" id="IPR007278">
    <property type="entry name" value="DUF397"/>
</dbReference>
<feature type="domain" description="DUF397" evidence="1">
    <location>
        <begin position="15"/>
        <end position="67"/>
    </location>
</feature>
<dbReference type="EMBL" id="JBHSPC010000067">
    <property type="protein sequence ID" value="MFC5672612.1"/>
    <property type="molecule type" value="Genomic_DNA"/>
</dbReference>
<reference evidence="3" key="1">
    <citation type="journal article" date="2019" name="Int. J. Syst. Evol. Microbiol.">
        <title>The Global Catalogue of Microorganisms (GCM) 10K type strain sequencing project: providing services to taxonomists for standard genome sequencing and annotation.</title>
        <authorList>
            <consortium name="The Broad Institute Genomics Platform"/>
            <consortium name="The Broad Institute Genome Sequencing Center for Infectious Disease"/>
            <person name="Wu L."/>
            <person name="Ma J."/>
        </authorList>
    </citation>
    <scope>NUCLEOTIDE SEQUENCE [LARGE SCALE GENOMIC DNA]</scope>
    <source>
        <strain evidence="3">JCM 13852</strain>
    </source>
</reference>
<protein>
    <submittedName>
        <fullName evidence="2">DUF397 domain-containing protein</fullName>
    </submittedName>
</protein>
<accession>A0ABW0XPW6</accession>
<dbReference type="RefSeq" id="WP_381214917.1">
    <property type="nucleotide sequence ID" value="NZ_JBHSPC010000067.1"/>
</dbReference>
<comment type="caution">
    <text evidence="2">The sequence shown here is derived from an EMBL/GenBank/DDBJ whole genome shotgun (WGS) entry which is preliminary data.</text>
</comment>